<organism evidence="3 4">
    <name type="scientific">Micromonospora sediminimaris</name>
    <dbReference type="NCBI Taxonomy" id="547162"/>
    <lineage>
        <taxon>Bacteria</taxon>
        <taxon>Bacillati</taxon>
        <taxon>Actinomycetota</taxon>
        <taxon>Actinomycetes</taxon>
        <taxon>Micromonosporales</taxon>
        <taxon>Micromonosporaceae</taxon>
        <taxon>Micromonospora</taxon>
    </lineage>
</organism>
<dbReference type="InterPro" id="IPR001638">
    <property type="entry name" value="Solute-binding_3/MltF_N"/>
</dbReference>
<keyword evidence="1" id="KW-0732">Signal</keyword>
<dbReference type="PANTHER" id="PTHR35936:SF17">
    <property type="entry name" value="ARGININE-BINDING EXTRACELLULAR PROTEIN ARTP"/>
    <property type="match status" value="1"/>
</dbReference>
<feature type="domain" description="Solute-binding protein family 3/N-terminal" evidence="2">
    <location>
        <begin position="77"/>
        <end position="305"/>
    </location>
</feature>
<evidence type="ECO:0000313" key="3">
    <source>
        <dbReference type="EMBL" id="GIJ35955.1"/>
    </source>
</evidence>
<protein>
    <submittedName>
        <fullName evidence="3">Amino acid ABC transporter substrate-binding protein</fullName>
    </submittedName>
</protein>
<reference evidence="3" key="1">
    <citation type="submission" date="2021-01" db="EMBL/GenBank/DDBJ databases">
        <title>Whole genome shotgun sequence of Verrucosispora sediminis NBRC 107745.</title>
        <authorList>
            <person name="Komaki H."/>
            <person name="Tamura T."/>
        </authorList>
    </citation>
    <scope>NUCLEOTIDE SEQUENCE</scope>
    <source>
        <strain evidence="3">NBRC 107745</strain>
    </source>
</reference>
<evidence type="ECO:0000259" key="2">
    <source>
        <dbReference type="SMART" id="SM00062"/>
    </source>
</evidence>
<sequence length="312" mass="32589">MDGTHPTPARWDNPSIPTYVGRTLSAMVTTPRTLAFASAAAVLLAASACTPQAQPAPMPTVSMPCAKDSLPTETAGKLTIATGAAVRQPWFVDDKPDNGQGFESAVAYAVAEQLGYARDDVTWTRVGSEAAVAPGPKTFDFGIDQFSISDEGKQAVDFSAPYHLVRQAVITLKSAEIAGGAALAELRDARLGAQAGTTGHQAITDLVRPSSEPRTYKSRDEATKALRSGRIDGLVVDLPTAFTIAGTEIDDAVIVGQLPQVGSPEAFGLLLEKDSPLTGCVSATVGQLASEGVLKQLEERWLAQEAGAPELT</sequence>
<dbReference type="CDD" id="cd13530">
    <property type="entry name" value="PBP2_peptides_like"/>
    <property type="match status" value="1"/>
</dbReference>
<evidence type="ECO:0000313" key="4">
    <source>
        <dbReference type="Proteomes" id="UP000607311"/>
    </source>
</evidence>
<dbReference type="Proteomes" id="UP000607311">
    <property type="component" value="Unassembled WGS sequence"/>
</dbReference>
<comment type="caution">
    <text evidence="3">The sequence shown here is derived from an EMBL/GenBank/DDBJ whole genome shotgun (WGS) entry which is preliminary data.</text>
</comment>
<dbReference type="Pfam" id="PF00497">
    <property type="entry name" value="SBP_bac_3"/>
    <property type="match status" value="1"/>
</dbReference>
<proteinExistence type="predicted"/>
<evidence type="ECO:0000256" key="1">
    <source>
        <dbReference type="ARBA" id="ARBA00022729"/>
    </source>
</evidence>
<accession>A0A9W5UY41</accession>
<dbReference type="PANTHER" id="PTHR35936">
    <property type="entry name" value="MEMBRANE-BOUND LYTIC MUREIN TRANSGLYCOSYLASE F"/>
    <property type="match status" value="1"/>
</dbReference>
<dbReference type="AlphaFoldDB" id="A0A9W5UY41"/>
<dbReference type="Gene3D" id="3.40.190.10">
    <property type="entry name" value="Periplasmic binding protein-like II"/>
    <property type="match status" value="2"/>
</dbReference>
<dbReference type="SMART" id="SM00062">
    <property type="entry name" value="PBPb"/>
    <property type="match status" value="1"/>
</dbReference>
<dbReference type="SUPFAM" id="SSF53850">
    <property type="entry name" value="Periplasmic binding protein-like II"/>
    <property type="match status" value="1"/>
</dbReference>
<name>A0A9W5UY41_9ACTN</name>
<keyword evidence="4" id="KW-1185">Reference proteome</keyword>
<dbReference type="EMBL" id="BOPD01000039">
    <property type="protein sequence ID" value="GIJ35955.1"/>
    <property type="molecule type" value="Genomic_DNA"/>
</dbReference>
<gene>
    <name evidence="3" type="ORF">Vse01_51030</name>
</gene>